<keyword evidence="4" id="KW-1185">Reference proteome</keyword>
<sequence length="427" mass="45950">MSKHGDVIWRVLLVLLAVVWVGANVFFHGGILSVYDEWVYVDYLDKLPEQPFVKQGETIGPFTGGLMSCFGIERTGPIGAPCGGDYSNPLDYPQAGVSGAAAYPPVFFWVTWAVSRVFAIVPGVDELGAFRLTGMVWLIPTVLVLYQLIRYLSVSRFTAFCLSALFIVTPFSWWSYTFVSTDAPVAGLGALSLLLALRALRDEGSLWPLVVVSFAGGLVKLTPVFGLGLAVLVLLVRRWRGETELSWRRVLVGSGASVLALVVPQAAWMVFAKVTAVGAPPDQGILLPRSSLPVAIQETITLFLDDTVPVRSQMEIYAITETLTFFLHAIIVVGVIGTALLAARGTEERAIGMLTLIAALVFGPVLMLSLAVIGSAFPLPARYGAGLVPAFFLCAGLFAQRATTRWPFALVSLVTVAFQLVRIPASA</sequence>
<reference evidence="3 4" key="1">
    <citation type="submission" date="2022-04" db="EMBL/GenBank/DDBJ databases">
        <title>Human microbiome associated bacterial genomes.</title>
        <authorList>
            <person name="Sandstrom S."/>
            <person name="Salamzade R."/>
            <person name="Kalan L.R."/>
        </authorList>
    </citation>
    <scope>NUCLEOTIDE SEQUENCE [LARGE SCALE GENOMIC DNA]</scope>
    <source>
        <strain evidence="4">p3-SID1799</strain>
    </source>
</reference>
<feature type="transmembrane region" description="Helical" evidence="1">
    <location>
        <begin position="406"/>
        <end position="425"/>
    </location>
</feature>
<proteinExistence type="predicted"/>
<dbReference type="GO" id="GO:0016757">
    <property type="term" value="F:glycosyltransferase activity"/>
    <property type="evidence" value="ECO:0007669"/>
    <property type="project" value="UniProtKB-KW"/>
</dbReference>
<dbReference type="Pfam" id="PF13231">
    <property type="entry name" value="PMT_2"/>
    <property type="match status" value="1"/>
</dbReference>
<organism evidence="3 4">
    <name type="scientific">Pseudoclavibacter albus</name>
    <dbReference type="NCBI Taxonomy" id="272241"/>
    <lineage>
        <taxon>Bacteria</taxon>
        <taxon>Bacillati</taxon>
        <taxon>Actinomycetota</taxon>
        <taxon>Actinomycetes</taxon>
        <taxon>Micrococcales</taxon>
        <taxon>Microbacteriaceae</taxon>
        <taxon>Pseudoclavibacter</taxon>
    </lineage>
</organism>
<feature type="transmembrane region" description="Helical" evidence="1">
    <location>
        <begin position="12"/>
        <end position="35"/>
    </location>
</feature>
<feature type="transmembrane region" description="Helical" evidence="1">
    <location>
        <begin position="183"/>
        <end position="200"/>
    </location>
</feature>
<dbReference type="Proteomes" id="UP001525379">
    <property type="component" value="Unassembled WGS sequence"/>
</dbReference>
<feature type="transmembrane region" description="Helical" evidence="1">
    <location>
        <begin position="102"/>
        <end position="121"/>
    </location>
</feature>
<keyword evidence="1" id="KW-0472">Membrane</keyword>
<dbReference type="EMBL" id="JALXSQ010000012">
    <property type="protein sequence ID" value="MCT2042590.1"/>
    <property type="molecule type" value="Genomic_DNA"/>
</dbReference>
<evidence type="ECO:0000313" key="3">
    <source>
        <dbReference type="EMBL" id="MCT2042590.1"/>
    </source>
</evidence>
<protein>
    <submittedName>
        <fullName evidence="3">Glycosyltransferase family 39 protein</fullName>
        <ecNumber evidence="3">2.4.-.-</ecNumber>
    </submittedName>
</protein>
<keyword evidence="3" id="KW-0328">Glycosyltransferase</keyword>
<feature type="transmembrane region" description="Helical" evidence="1">
    <location>
        <begin position="247"/>
        <end position="271"/>
    </location>
</feature>
<dbReference type="RefSeq" id="WP_260104056.1">
    <property type="nucleotide sequence ID" value="NZ_JALXSQ010000012.1"/>
</dbReference>
<dbReference type="EC" id="2.4.-.-" evidence="3"/>
<feature type="transmembrane region" description="Helical" evidence="1">
    <location>
        <begin position="383"/>
        <end position="399"/>
    </location>
</feature>
<feature type="transmembrane region" description="Helical" evidence="1">
    <location>
        <begin position="206"/>
        <end position="235"/>
    </location>
</feature>
<keyword evidence="3" id="KW-0808">Transferase</keyword>
<accession>A0ABT2HW96</accession>
<feature type="transmembrane region" description="Helical" evidence="1">
    <location>
        <begin position="316"/>
        <end position="342"/>
    </location>
</feature>
<dbReference type="InterPro" id="IPR038731">
    <property type="entry name" value="RgtA/B/C-like"/>
</dbReference>
<comment type="caution">
    <text evidence="3">The sequence shown here is derived from an EMBL/GenBank/DDBJ whole genome shotgun (WGS) entry which is preliminary data.</text>
</comment>
<name>A0ABT2HW96_9MICO</name>
<evidence type="ECO:0000313" key="4">
    <source>
        <dbReference type="Proteomes" id="UP001525379"/>
    </source>
</evidence>
<evidence type="ECO:0000259" key="2">
    <source>
        <dbReference type="Pfam" id="PF13231"/>
    </source>
</evidence>
<keyword evidence="1" id="KW-1133">Transmembrane helix</keyword>
<feature type="transmembrane region" description="Helical" evidence="1">
    <location>
        <begin position="354"/>
        <end position="377"/>
    </location>
</feature>
<evidence type="ECO:0000256" key="1">
    <source>
        <dbReference type="SAM" id="Phobius"/>
    </source>
</evidence>
<gene>
    <name evidence="3" type="ORF">M3D15_04475</name>
</gene>
<feature type="transmembrane region" description="Helical" evidence="1">
    <location>
        <begin position="128"/>
        <end position="149"/>
    </location>
</feature>
<keyword evidence="1" id="KW-0812">Transmembrane</keyword>
<feature type="domain" description="Glycosyltransferase RgtA/B/C/D-like" evidence="2">
    <location>
        <begin position="104"/>
        <end position="268"/>
    </location>
</feature>
<feature type="transmembrane region" description="Helical" evidence="1">
    <location>
        <begin position="155"/>
        <end position="176"/>
    </location>
</feature>